<keyword evidence="2" id="KW-1185">Reference proteome</keyword>
<gene>
    <name evidence="1" type="ORF">AABB24_010552</name>
</gene>
<evidence type="ECO:0000313" key="1">
    <source>
        <dbReference type="EMBL" id="KAL3365474.1"/>
    </source>
</evidence>
<evidence type="ECO:0000313" key="2">
    <source>
        <dbReference type="Proteomes" id="UP001627284"/>
    </source>
</evidence>
<dbReference type="EMBL" id="JBJKTR010000006">
    <property type="protein sequence ID" value="KAL3365474.1"/>
    <property type="molecule type" value="Genomic_DNA"/>
</dbReference>
<dbReference type="InterPro" id="IPR036875">
    <property type="entry name" value="Znf_CCHC_sf"/>
</dbReference>
<dbReference type="AlphaFoldDB" id="A0ABD2U9F7"/>
<dbReference type="Proteomes" id="UP001627284">
    <property type="component" value="Unassembled WGS sequence"/>
</dbReference>
<accession>A0ABD2U9F7</accession>
<dbReference type="SUPFAM" id="SSF57756">
    <property type="entry name" value="Retrovirus zinc finger-like domains"/>
    <property type="match status" value="1"/>
</dbReference>
<organism evidence="1 2">
    <name type="scientific">Solanum stoloniferum</name>
    <dbReference type="NCBI Taxonomy" id="62892"/>
    <lineage>
        <taxon>Eukaryota</taxon>
        <taxon>Viridiplantae</taxon>
        <taxon>Streptophyta</taxon>
        <taxon>Embryophyta</taxon>
        <taxon>Tracheophyta</taxon>
        <taxon>Spermatophyta</taxon>
        <taxon>Magnoliopsida</taxon>
        <taxon>eudicotyledons</taxon>
        <taxon>Gunneridae</taxon>
        <taxon>Pentapetalae</taxon>
        <taxon>asterids</taxon>
        <taxon>lamiids</taxon>
        <taxon>Solanales</taxon>
        <taxon>Solanaceae</taxon>
        <taxon>Solanoideae</taxon>
        <taxon>Solaneae</taxon>
        <taxon>Solanum</taxon>
    </lineage>
</organism>
<dbReference type="PANTHER" id="PTHR34222">
    <property type="entry name" value="GAG_PRE-INTEGRS DOMAIN-CONTAINING PROTEIN"/>
    <property type="match status" value="1"/>
</dbReference>
<dbReference type="PANTHER" id="PTHR34222:SF89">
    <property type="match status" value="1"/>
</dbReference>
<reference evidence="1 2" key="1">
    <citation type="submission" date="2024-05" db="EMBL/GenBank/DDBJ databases">
        <title>De novo assembly of an allotetraploid wild potato.</title>
        <authorList>
            <person name="Hosaka A.J."/>
        </authorList>
    </citation>
    <scope>NUCLEOTIDE SEQUENCE [LARGE SCALE GENOMIC DNA]</scope>
    <source>
        <tissue evidence="1">Young leaves</tissue>
    </source>
</reference>
<comment type="caution">
    <text evidence="1">The sequence shown here is derived from an EMBL/GenBank/DDBJ whole genome shotgun (WGS) entry which is preliminary data.</text>
</comment>
<protein>
    <submittedName>
        <fullName evidence="1">Uncharacterized protein</fullName>
    </submittedName>
</protein>
<proteinExistence type="predicted"/>
<sequence length="200" mass="22162">MHKLWAELSTLDTSSQCTCLCTCGGKLKMHKVKLDRRLIQFLMGLNEVYTVVQGSILMMKPLPTIAQAFSILAHEERHREVKPHGKLNLDSTSLHVNVAASSSTNFRTNYASSSYKGNGGSRPPNISNIFCEYCKKAGHTKDKCNKLHGFPSDFKFTKGKNASGTSVVAHGFRGDYKGKSPKGSEDKYVLDMRNTTITKQ</sequence>
<name>A0ABD2U9F7_9SOLN</name>